<evidence type="ECO:0000256" key="4">
    <source>
        <dbReference type="ARBA" id="ARBA00010448"/>
    </source>
</evidence>
<gene>
    <name evidence="13" type="primary">LOC127351509</name>
</gene>
<evidence type="ECO:0000256" key="5">
    <source>
        <dbReference type="ARBA" id="ARBA00014702"/>
    </source>
</evidence>
<keyword evidence="8" id="KW-0964">Secreted</keyword>
<dbReference type="Gene3D" id="2.30.42.10">
    <property type="match status" value="1"/>
</dbReference>
<dbReference type="Gene3D" id="2.80.10.50">
    <property type="match status" value="1"/>
</dbReference>
<dbReference type="GO" id="GO:0048246">
    <property type="term" value="P:macrophage chemotaxis"/>
    <property type="evidence" value="ECO:0007669"/>
    <property type="project" value="TreeGrafter"/>
</dbReference>
<evidence type="ECO:0000256" key="6">
    <source>
        <dbReference type="ARBA" id="ARBA00022490"/>
    </source>
</evidence>
<protein>
    <recommendedName>
        <fullName evidence="5">Interleukin-1 beta</fullName>
    </recommendedName>
</protein>
<reference evidence="13" key="1">
    <citation type="submission" date="2025-08" db="UniProtKB">
        <authorList>
            <consortium name="Ensembl"/>
        </authorList>
    </citation>
    <scope>IDENTIFICATION</scope>
</reference>
<keyword evidence="7" id="KW-0202">Cytokine</keyword>
<dbReference type="GO" id="GO:0005615">
    <property type="term" value="C:extracellular space"/>
    <property type="evidence" value="ECO:0007669"/>
    <property type="project" value="UniProtKB-KW"/>
</dbReference>
<dbReference type="Pfam" id="PF00340">
    <property type="entry name" value="IL1"/>
    <property type="match status" value="1"/>
</dbReference>
<dbReference type="GO" id="GO:0071222">
    <property type="term" value="P:cellular response to lipopolysaccharide"/>
    <property type="evidence" value="ECO:0007669"/>
    <property type="project" value="TreeGrafter"/>
</dbReference>
<dbReference type="GeneTree" id="ENSGT00390000016316"/>
<keyword evidence="12" id="KW-0497">Mitogen</keyword>
<organism evidence="13 14">
    <name type="scientific">Dicentrarchus labrax</name>
    <name type="common">European seabass</name>
    <name type="synonym">Morone labrax</name>
    <dbReference type="NCBI Taxonomy" id="13489"/>
    <lineage>
        <taxon>Eukaryota</taxon>
        <taxon>Metazoa</taxon>
        <taxon>Chordata</taxon>
        <taxon>Craniata</taxon>
        <taxon>Vertebrata</taxon>
        <taxon>Euteleostomi</taxon>
        <taxon>Actinopterygii</taxon>
        <taxon>Neopterygii</taxon>
        <taxon>Teleostei</taxon>
        <taxon>Neoteleostei</taxon>
        <taxon>Acanthomorphata</taxon>
        <taxon>Eupercaria</taxon>
        <taxon>Moronidae</taxon>
        <taxon>Dicentrarchus</taxon>
    </lineage>
</organism>
<dbReference type="GO" id="GO:0006955">
    <property type="term" value="P:immune response"/>
    <property type="evidence" value="ECO:0007669"/>
    <property type="project" value="InterPro"/>
</dbReference>
<dbReference type="PANTHER" id="PTHR10078:SF30">
    <property type="entry name" value="INTERLEUKIN-1 BETA"/>
    <property type="match status" value="1"/>
</dbReference>
<sequence>MTVSVTLHSYFPFCSCKAEALTHEGFKRVLHTWCWLYSLALSAANTVDTMDLKDSTVKGGVLILHQFHEGKHQYKVENVVKYKKASGEKLFVRRGDKLMQINGVDLQDLTPEELAEMLAKGNPMLTVHKAGRMKPHTEQPSPAEDTLHPVSKESTLLSFSMEMRREEDLEDNEVGQDSEGREDLGIEEDVCKAENEQNGEGSGLLIVSMTKTSISVVRGRGCDVGSPCQGCHGTGCTFNDVVVTAETSTVTLVPRGSFKQEKPSIVSIENVATHKYIRSLCSQKTVYASPNPERITIYSYKSNVVEKFFRGMPVVLNFTESNCFLRCCKEGGQVLLKVETCEKQRLKQISKSDESTLSFVFYMKADRSKQRRFESAVHLGWFIHIANTDLVEMGTLEGRTEEHFLFIIQK</sequence>
<keyword evidence="14" id="KW-1185">Reference proteome</keyword>
<evidence type="ECO:0000256" key="3">
    <source>
        <dbReference type="ARBA" id="ARBA00004550"/>
    </source>
</evidence>
<evidence type="ECO:0000256" key="2">
    <source>
        <dbReference type="ARBA" id="ARBA00004514"/>
    </source>
</evidence>
<evidence type="ECO:0000313" key="14">
    <source>
        <dbReference type="Proteomes" id="UP000694389"/>
    </source>
</evidence>
<evidence type="ECO:0000256" key="9">
    <source>
        <dbReference type="ARBA" id="ARBA00022620"/>
    </source>
</evidence>
<dbReference type="GO" id="GO:0005829">
    <property type="term" value="C:cytosol"/>
    <property type="evidence" value="ECO:0007669"/>
    <property type="project" value="UniProtKB-SubCell"/>
</dbReference>
<dbReference type="GO" id="GO:0001660">
    <property type="term" value="P:fever generation"/>
    <property type="evidence" value="ECO:0007669"/>
    <property type="project" value="UniProtKB-KW"/>
</dbReference>
<comment type="subcellular location">
    <subcellularLocation>
        <location evidence="2">Cytoplasm</location>
        <location evidence="2">Cytosol</location>
    </subcellularLocation>
    <subcellularLocation>
        <location evidence="1">Lysosome</location>
    </subcellularLocation>
    <subcellularLocation>
        <location evidence="3">Secreted</location>
        <location evidence="3">Extracellular exosome</location>
    </subcellularLocation>
</comment>
<accession>A0A8C4I0X5</accession>
<dbReference type="SMART" id="SM00125">
    <property type="entry name" value="IL1"/>
    <property type="match status" value="1"/>
</dbReference>
<dbReference type="SUPFAM" id="SSF50353">
    <property type="entry name" value="Cytokine"/>
    <property type="match status" value="1"/>
</dbReference>
<dbReference type="InterPro" id="IPR000975">
    <property type="entry name" value="IL-1_fam"/>
</dbReference>
<dbReference type="Ensembl" id="ENSDLAT00005053206.2">
    <property type="protein sequence ID" value="ENSDLAP00005049920.1"/>
    <property type="gene ID" value="ENSDLAG00005021836.2"/>
</dbReference>
<dbReference type="SUPFAM" id="SSF50156">
    <property type="entry name" value="PDZ domain-like"/>
    <property type="match status" value="1"/>
</dbReference>
<dbReference type="InterPro" id="IPR036034">
    <property type="entry name" value="PDZ_sf"/>
</dbReference>
<dbReference type="GO" id="GO:0019221">
    <property type="term" value="P:cytokine-mediated signaling pathway"/>
    <property type="evidence" value="ECO:0007669"/>
    <property type="project" value="TreeGrafter"/>
</dbReference>
<dbReference type="AlphaFoldDB" id="A0A8C4I0X5"/>
<dbReference type="CDD" id="cd00100">
    <property type="entry name" value="beta-trefoil_IL1"/>
    <property type="match status" value="1"/>
</dbReference>
<proteinExistence type="inferred from homology"/>
<comment type="similarity">
    <text evidence="4">Belongs to the IL-1 family.</text>
</comment>
<dbReference type="InterPro" id="IPR008996">
    <property type="entry name" value="IL1/FGF"/>
</dbReference>
<evidence type="ECO:0000256" key="1">
    <source>
        <dbReference type="ARBA" id="ARBA00004371"/>
    </source>
</evidence>
<dbReference type="GO" id="GO:0010628">
    <property type="term" value="P:positive regulation of gene expression"/>
    <property type="evidence" value="ECO:0007669"/>
    <property type="project" value="TreeGrafter"/>
</dbReference>
<keyword evidence="11" id="KW-0458">Lysosome</keyword>
<dbReference type="PANTHER" id="PTHR10078">
    <property type="entry name" value="INTERLEUKIN-1 FAMILY MEMBER"/>
    <property type="match status" value="1"/>
</dbReference>
<dbReference type="GO" id="GO:0051781">
    <property type="term" value="P:positive regulation of cell division"/>
    <property type="evidence" value="ECO:0007669"/>
    <property type="project" value="UniProtKB-KW"/>
</dbReference>
<dbReference type="GO" id="GO:0005764">
    <property type="term" value="C:lysosome"/>
    <property type="evidence" value="ECO:0007669"/>
    <property type="project" value="UniProtKB-SubCell"/>
</dbReference>
<keyword evidence="10" id="KW-0395">Inflammatory response</keyword>
<keyword evidence="9" id="KW-0666">Pyrogen</keyword>
<evidence type="ECO:0000256" key="10">
    <source>
        <dbReference type="ARBA" id="ARBA00023198"/>
    </source>
</evidence>
<evidence type="ECO:0000256" key="11">
    <source>
        <dbReference type="ARBA" id="ARBA00023228"/>
    </source>
</evidence>
<evidence type="ECO:0000256" key="7">
    <source>
        <dbReference type="ARBA" id="ARBA00022514"/>
    </source>
</evidence>
<evidence type="ECO:0000313" key="13">
    <source>
        <dbReference type="Ensembl" id="ENSDLAP00005049920.1"/>
    </source>
</evidence>
<keyword evidence="6" id="KW-0963">Cytoplasm</keyword>
<name>A0A8C4I0X5_DICLA</name>
<reference evidence="13" key="2">
    <citation type="submission" date="2025-09" db="UniProtKB">
        <authorList>
            <consortium name="Ensembl"/>
        </authorList>
    </citation>
    <scope>IDENTIFICATION</scope>
</reference>
<dbReference type="Proteomes" id="UP000694389">
    <property type="component" value="Unassembled WGS sequence"/>
</dbReference>
<dbReference type="GO" id="GO:0042119">
    <property type="term" value="P:neutrophil activation"/>
    <property type="evidence" value="ECO:0007669"/>
    <property type="project" value="TreeGrafter"/>
</dbReference>
<evidence type="ECO:0000256" key="12">
    <source>
        <dbReference type="ARBA" id="ARBA00023246"/>
    </source>
</evidence>
<dbReference type="GO" id="GO:0005125">
    <property type="term" value="F:cytokine activity"/>
    <property type="evidence" value="ECO:0007669"/>
    <property type="project" value="UniProtKB-KW"/>
</dbReference>
<dbReference type="GO" id="GO:1901222">
    <property type="term" value="P:regulation of non-canonical NF-kappaB signal transduction"/>
    <property type="evidence" value="ECO:0007669"/>
    <property type="project" value="TreeGrafter"/>
</dbReference>
<evidence type="ECO:0000256" key="8">
    <source>
        <dbReference type="ARBA" id="ARBA00022525"/>
    </source>
</evidence>